<evidence type="ECO:0000313" key="3">
    <source>
        <dbReference type="Proteomes" id="UP001652442"/>
    </source>
</evidence>
<keyword evidence="1" id="KW-0446">Lipid-binding</keyword>
<dbReference type="NCBIfam" id="TIGR00762">
    <property type="entry name" value="DegV"/>
    <property type="match status" value="1"/>
</dbReference>
<evidence type="ECO:0000256" key="1">
    <source>
        <dbReference type="ARBA" id="ARBA00023121"/>
    </source>
</evidence>
<evidence type="ECO:0000313" key="2">
    <source>
        <dbReference type="EMBL" id="MCU6760910.1"/>
    </source>
</evidence>
<proteinExistence type="predicted"/>
<dbReference type="RefSeq" id="WP_158423788.1">
    <property type="nucleotide sequence ID" value="NZ_JAOQJQ010000001.1"/>
</dbReference>
<dbReference type="PROSITE" id="PS51482">
    <property type="entry name" value="DEGV"/>
    <property type="match status" value="1"/>
</dbReference>
<dbReference type="EMBL" id="JAOQJQ010000001">
    <property type="protein sequence ID" value="MCU6760910.1"/>
    <property type="molecule type" value="Genomic_DNA"/>
</dbReference>
<gene>
    <name evidence="2" type="ORF">OCV88_01000</name>
</gene>
<sequence>MSKIAVITDSNSGITQAEGKELGIYVVPMPFYINGEMFLEDIDLSQEQFYERLTEGAEIKTSTPTLATFTELWDSLLKEYDEIVHIPMSSGLSSTCSTAAMLAADYDGKVQVVDNQRISVTQRQSVLDAKMLAKAGKTAKEIYDILMECKMESSIYIMLDTLYYLKKGGRITPAAAALGTLLKLKPVLQIQGEKLDAFAKARTVKQAKSIMIKQIKDDCEKRFGGADGSHVHISMAYTKDLEAAEEFKKEVQAAFPNHDIVLNPLSLSVACHIGPGSLAVTASKIVES</sequence>
<reference evidence="2 3" key="1">
    <citation type="journal article" date="2021" name="ISME Commun">
        <title>Automated analysis of genomic sequences facilitates high-throughput and comprehensive description of bacteria.</title>
        <authorList>
            <person name="Hitch T.C.A."/>
        </authorList>
    </citation>
    <scope>NUCLEOTIDE SEQUENCE [LARGE SCALE GENOMIC DNA]</scope>
    <source>
        <strain evidence="2 3">Sanger_109</strain>
    </source>
</reference>
<dbReference type="Proteomes" id="UP001652442">
    <property type="component" value="Unassembled WGS sequence"/>
</dbReference>
<organism evidence="2 3">
    <name type="scientific">Brotonthovivens ammoniilytica</name>
    <dbReference type="NCBI Taxonomy" id="2981725"/>
    <lineage>
        <taxon>Bacteria</taxon>
        <taxon>Bacillati</taxon>
        <taxon>Bacillota</taxon>
        <taxon>Clostridia</taxon>
        <taxon>Lachnospirales</taxon>
        <taxon>Lachnospiraceae</taxon>
        <taxon>Brotonthovivens</taxon>
    </lineage>
</organism>
<dbReference type="SUPFAM" id="SSF82549">
    <property type="entry name" value="DAK1/DegV-like"/>
    <property type="match status" value="1"/>
</dbReference>
<dbReference type="InterPro" id="IPR043168">
    <property type="entry name" value="DegV_C"/>
</dbReference>
<dbReference type="Gene3D" id="3.30.1180.10">
    <property type="match status" value="1"/>
</dbReference>
<protein>
    <submittedName>
        <fullName evidence="2">DegV family protein</fullName>
    </submittedName>
</protein>
<name>A0ABT2TFE1_9FIRM</name>
<dbReference type="Gene3D" id="3.40.50.10170">
    <property type="match status" value="1"/>
</dbReference>
<keyword evidence="3" id="KW-1185">Reference proteome</keyword>
<dbReference type="InterPro" id="IPR050270">
    <property type="entry name" value="DegV_domain_contain"/>
</dbReference>
<accession>A0ABT2TFE1</accession>
<dbReference type="InterPro" id="IPR003797">
    <property type="entry name" value="DegV"/>
</dbReference>
<dbReference type="PANTHER" id="PTHR33434">
    <property type="entry name" value="DEGV DOMAIN-CONTAINING PROTEIN DR_1986-RELATED"/>
    <property type="match status" value="1"/>
</dbReference>
<dbReference type="Pfam" id="PF02645">
    <property type="entry name" value="DegV"/>
    <property type="match status" value="1"/>
</dbReference>
<comment type="caution">
    <text evidence="2">The sequence shown here is derived from an EMBL/GenBank/DDBJ whole genome shotgun (WGS) entry which is preliminary data.</text>
</comment>
<dbReference type="PANTHER" id="PTHR33434:SF2">
    <property type="entry name" value="FATTY ACID-BINDING PROTEIN TM_1468"/>
    <property type="match status" value="1"/>
</dbReference>